<protein>
    <submittedName>
        <fullName evidence="1">Uncharacterized protein</fullName>
    </submittedName>
</protein>
<accession>A0AA35PUP4</accession>
<gene>
    <name evidence="1" type="ORF">PODLI_1B027049</name>
</gene>
<name>A0AA35PUP4_9SAUR</name>
<proteinExistence type="predicted"/>
<evidence type="ECO:0000313" key="2">
    <source>
        <dbReference type="Proteomes" id="UP001178461"/>
    </source>
</evidence>
<dbReference type="AlphaFoldDB" id="A0AA35PUP4"/>
<dbReference type="EMBL" id="OX395143">
    <property type="protein sequence ID" value="CAI5798608.1"/>
    <property type="molecule type" value="Genomic_DNA"/>
</dbReference>
<reference evidence="1" key="1">
    <citation type="submission" date="2022-12" db="EMBL/GenBank/DDBJ databases">
        <authorList>
            <person name="Alioto T."/>
            <person name="Alioto T."/>
            <person name="Gomez Garrido J."/>
        </authorList>
    </citation>
    <scope>NUCLEOTIDE SEQUENCE</scope>
</reference>
<evidence type="ECO:0000313" key="1">
    <source>
        <dbReference type="EMBL" id="CAI5798608.1"/>
    </source>
</evidence>
<sequence>MTPCMAAFLRVHGNEARFKGKENGNENSVDIGSDAVWYLIWNSHGGHTASGTLAESVTVLTIRLDLRRDTLIHQKIKAFLCSPRDE</sequence>
<dbReference type="Proteomes" id="UP001178461">
    <property type="component" value="Chromosome 16"/>
</dbReference>
<keyword evidence="2" id="KW-1185">Reference proteome</keyword>
<organism evidence="1 2">
    <name type="scientific">Podarcis lilfordi</name>
    <name type="common">Lilford's wall lizard</name>
    <dbReference type="NCBI Taxonomy" id="74358"/>
    <lineage>
        <taxon>Eukaryota</taxon>
        <taxon>Metazoa</taxon>
        <taxon>Chordata</taxon>
        <taxon>Craniata</taxon>
        <taxon>Vertebrata</taxon>
        <taxon>Euteleostomi</taxon>
        <taxon>Lepidosauria</taxon>
        <taxon>Squamata</taxon>
        <taxon>Bifurcata</taxon>
        <taxon>Unidentata</taxon>
        <taxon>Episquamata</taxon>
        <taxon>Laterata</taxon>
        <taxon>Lacertibaenia</taxon>
        <taxon>Lacertidae</taxon>
        <taxon>Podarcis</taxon>
    </lineage>
</organism>